<keyword evidence="3" id="KW-1185">Reference proteome</keyword>
<dbReference type="AlphaFoldDB" id="A0A0S4JHV9"/>
<reference evidence="3" key="1">
    <citation type="submission" date="2015-09" db="EMBL/GenBank/DDBJ databases">
        <authorList>
            <consortium name="Pathogen Informatics"/>
        </authorList>
    </citation>
    <scope>NUCLEOTIDE SEQUENCE [LARGE SCALE GENOMIC DNA]</scope>
    <source>
        <strain evidence="3">Lake Konstanz</strain>
    </source>
</reference>
<protein>
    <submittedName>
        <fullName evidence="2">Uncharacterized protein</fullName>
    </submittedName>
</protein>
<dbReference type="VEuPathDB" id="TriTrypDB:BSAL_23035"/>
<evidence type="ECO:0000256" key="1">
    <source>
        <dbReference type="SAM" id="MobiDB-lite"/>
    </source>
</evidence>
<feature type="compositionally biased region" description="Acidic residues" evidence="1">
    <location>
        <begin position="1"/>
        <end position="10"/>
    </location>
</feature>
<sequence length="466" mass="51302">MLWGDDDDDNDISRGGGGGGDAASQVPPLPFEYSIDIDQVSFDEFFDERSFATFPRRSSHFKGGDTLPPPSLAYATIHQNAAEETSAIRPFGRDYRSSSSHSSGKDDDSDDIVSLVLKANLLPQVEMQRNATTSFSWKMRNELLFSRDIPIFEDSEEAPFMEEGTTVVRVQGPTPESSPGQAPLGMSRRNHPEEHLRSLLTAEELRELSDDLDELLSRHISTTVTPRVAVDTFMESNARMGSSHVFYSDGSMIANESAPLPFSTAQELQQLLGGSIDVLESDVFGDEGDLVFALSDGPGDVDVNRRLDESISIGTCTTTPGTTARRRSSAQVLNALPLLRSSSLRRRGRRESGGDNSQPSSMTDTRRGTSLHVDNHDVVERQLVKALVALHATYLLTPRLLSAVMADEERHANNNNSNDSREVAEASLSQVALTQRLQRHLTGIMDLEAQAMHLLVQMESLRRRSK</sequence>
<evidence type="ECO:0000313" key="2">
    <source>
        <dbReference type="EMBL" id="CUG89720.1"/>
    </source>
</evidence>
<feature type="region of interest" description="Disordered" evidence="1">
    <location>
        <begin position="1"/>
        <end position="29"/>
    </location>
</feature>
<name>A0A0S4JHV9_BODSA</name>
<evidence type="ECO:0000313" key="3">
    <source>
        <dbReference type="Proteomes" id="UP000051952"/>
    </source>
</evidence>
<dbReference type="EMBL" id="CYKH01001762">
    <property type="protein sequence ID" value="CUG89720.1"/>
    <property type="molecule type" value="Genomic_DNA"/>
</dbReference>
<proteinExistence type="predicted"/>
<feature type="region of interest" description="Disordered" evidence="1">
    <location>
        <begin position="170"/>
        <end position="189"/>
    </location>
</feature>
<organism evidence="2 3">
    <name type="scientific">Bodo saltans</name>
    <name type="common">Flagellated protozoan</name>
    <dbReference type="NCBI Taxonomy" id="75058"/>
    <lineage>
        <taxon>Eukaryota</taxon>
        <taxon>Discoba</taxon>
        <taxon>Euglenozoa</taxon>
        <taxon>Kinetoplastea</taxon>
        <taxon>Metakinetoplastina</taxon>
        <taxon>Eubodonida</taxon>
        <taxon>Bodonidae</taxon>
        <taxon>Bodo</taxon>
    </lineage>
</organism>
<accession>A0A0S4JHV9</accession>
<feature type="region of interest" description="Disordered" evidence="1">
    <location>
        <begin position="343"/>
        <end position="372"/>
    </location>
</feature>
<dbReference type="Proteomes" id="UP000051952">
    <property type="component" value="Unassembled WGS sequence"/>
</dbReference>
<feature type="region of interest" description="Disordered" evidence="1">
    <location>
        <begin position="85"/>
        <end position="109"/>
    </location>
</feature>
<gene>
    <name evidence="2" type="ORF">BSAL_23035</name>
</gene>